<dbReference type="Proteomes" id="UP000541558">
    <property type="component" value="Unassembled WGS sequence"/>
</dbReference>
<reference evidence="2 3" key="1">
    <citation type="journal article" date="2020" name="ISME J.">
        <title>Uncovering the hidden diversity of litter-decomposition mechanisms in mushroom-forming fungi.</title>
        <authorList>
            <person name="Floudas D."/>
            <person name="Bentzer J."/>
            <person name="Ahren D."/>
            <person name="Johansson T."/>
            <person name="Persson P."/>
            <person name="Tunlid A."/>
        </authorList>
    </citation>
    <scope>NUCLEOTIDE SEQUENCE [LARGE SCALE GENOMIC DNA]</scope>
    <source>
        <strain evidence="2 3">CBS 175.51</strain>
    </source>
</reference>
<feature type="region of interest" description="Disordered" evidence="1">
    <location>
        <begin position="1"/>
        <end position="40"/>
    </location>
</feature>
<evidence type="ECO:0000313" key="2">
    <source>
        <dbReference type="EMBL" id="KAF5310387.1"/>
    </source>
</evidence>
<name>A0A8H5AUI9_9AGAR</name>
<comment type="caution">
    <text evidence="2">The sequence shown here is derived from an EMBL/GenBank/DDBJ whole genome shotgun (WGS) entry which is preliminary data.</text>
</comment>
<dbReference type="EMBL" id="JAACJK010000230">
    <property type="protein sequence ID" value="KAF5310387.1"/>
    <property type="molecule type" value="Genomic_DNA"/>
</dbReference>
<keyword evidence="3" id="KW-1185">Reference proteome</keyword>
<dbReference type="AlphaFoldDB" id="A0A8H5AUI9"/>
<accession>A0A8H5AUI9</accession>
<gene>
    <name evidence="2" type="ORF">D9611_012093</name>
</gene>
<evidence type="ECO:0000256" key="1">
    <source>
        <dbReference type="SAM" id="MobiDB-lite"/>
    </source>
</evidence>
<protein>
    <submittedName>
        <fullName evidence="2">Uncharacterized protein</fullName>
    </submittedName>
</protein>
<feature type="compositionally biased region" description="Low complexity" evidence="1">
    <location>
        <begin position="1"/>
        <end position="16"/>
    </location>
</feature>
<organism evidence="2 3">
    <name type="scientific">Ephemerocybe angulata</name>
    <dbReference type="NCBI Taxonomy" id="980116"/>
    <lineage>
        <taxon>Eukaryota</taxon>
        <taxon>Fungi</taxon>
        <taxon>Dikarya</taxon>
        <taxon>Basidiomycota</taxon>
        <taxon>Agaricomycotina</taxon>
        <taxon>Agaricomycetes</taxon>
        <taxon>Agaricomycetidae</taxon>
        <taxon>Agaricales</taxon>
        <taxon>Agaricineae</taxon>
        <taxon>Psathyrellaceae</taxon>
        <taxon>Ephemerocybe</taxon>
    </lineage>
</organism>
<feature type="compositionally biased region" description="Basic and acidic residues" evidence="1">
    <location>
        <begin position="19"/>
        <end position="35"/>
    </location>
</feature>
<sequence length="131" mass="14654">MAAPHRQPTTTTGPRTRAGHVDNDDESMRSTRKMDTTTGLRRRQAYEDVLRRGLRIDDNGHLSSLSSLEKPPHSVSSLRISKGVPAFRRRRIPAIDVDVVVADKSKWTWVSCSKCLALKVKSVTSMGKKEI</sequence>
<evidence type="ECO:0000313" key="3">
    <source>
        <dbReference type="Proteomes" id="UP000541558"/>
    </source>
</evidence>
<proteinExistence type="predicted"/>